<sequence>MDPVQVNTSQFEIPEPVLAHNGSCRTGLDTAADALSPAPDATLPHAQVYHQALTIMRPVMNSITTPAGLRQFEQMVDEFIAKTERQQASPPVRDPAELKTKGRPKKARFKSAHERKGRRPSPTKASTSAQVNKGQANCTLGRATGPESYGLRD</sequence>
<name>A0ABN7J2D8_9BASI</name>
<feature type="compositionally biased region" description="Polar residues" evidence="1">
    <location>
        <begin position="123"/>
        <end position="138"/>
    </location>
</feature>
<protein>
    <submittedName>
        <fullName evidence="2">Uncharacterized protein</fullName>
    </submittedName>
</protein>
<evidence type="ECO:0000313" key="3">
    <source>
        <dbReference type="Proteomes" id="UP000836402"/>
    </source>
</evidence>
<evidence type="ECO:0000313" key="2">
    <source>
        <dbReference type="EMBL" id="CAD6943551.1"/>
    </source>
</evidence>
<comment type="caution">
    <text evidence="2">The sequence shown here is derived from an EMBL/GenBank/DDBJ whole genome shotgun (WGS) entry which is preliminary data.</text>
</comment>
<keyword evidence="3" id="KW-1185">Reference proteome</keyword>
<organism evidence="2 3">
    <name type="scientific">Tilletia caries</name>
    <name type="common">wheat bunt fungus</name>
    <dbReference type="NCBI Taxonomy" id="13290"/>
    <lineage>
        <taxon>Eukaryota</taxon>
        <taxon>Fungi</taxon>
        <taxon>Dikarya</taxon>
        <taxon>Basidiomycota</taxon>
        <taxon>Ustilaginomycotina</taxon>
        <taxon>Exobasidiomycetes</taxon>
        <taxon>Tilletiales</taxon>
        <taxon>Tilletiaceae</taxon>
        <taxon>Tilletia</taxon>
    </lineage>
</organism>
<gene>
    <name evidence="2" type="ORF">JKIAZH3_G8732</name>
</gene>
<proteinExistence type="predicted"/>
<dbReference type="Proteomes" id="UP000836402">
    <property type="component" value="Unassembled WGS sequence"/>
</dbReference>
<feature type="region of interest" description="Disordered" evidence="1">
    <location>
        <begin position="80"/>
        <end position="153"/>
    </location>
</feature>
<dbReference type="EMBL" id="CAJHJG010004711">
    <property type="protein sequence ID" value="CAD6943551.1"/>
    <property type="molecule type" value="Genomic_DNA"/>
</dbReference>
<accession>A0ABN7J2D8</accession>
<evidence type="ECO:0000256" key="1">
    <source>
        <dbReference type="SAM" id="MobiDB-lite"/>
    </source>
</evidence>
<reference evidence="2" key="1">
    <citation type="submission" date="2020-10" db="EMBL/GenBank/DDBJ databases">
        <authorList>
            <person name="Sedaghatjoo S."/>
        </authorList>
    </citation>
    <scope>NUCLEOTIDE SEQUENCE</scope>
    <source>
        <strain evidence="2">AZH3</strain>
    </source>
</reference>
<feature type="compositionally biased region" description="Basic residues" evidence="1">
    <location>
        <begin position="101"/>
        <end position="121"/>
    </location>
</feature>